<dbReference type="OrthoDB" id="5372729at2"/>
<evidence type="ECO:0000313" key="8">
    <source>
        <dbReference type="Proteomes" id="UP000192602"/>
    </source>
</evidence>
<name>A0A1W1WV83_9BACT</name>
<feature type="region of interest" description="Disordered" evidence="5">
    <location>
        <begin position="311"/>
        <end position="337"/>
    </location>
</feature>
<dbReference type="InterPro" id="IPR059112">
    <property type="entry name" value="CysZ/EI24"/>
</dbReference>
<evidence type="ECO:0000256" key="1">
    <source>
        <dbReference type="ARBA" id="ARBA00004141"/>
    </source>
</evidence>
<accession>A0A1W1WV83</accession>
<evidence type="ECO:0000256" key="2">
    <source>
        <dbReference type="ARBA" id="ARBA00022692"/>
    </source>
</evidence>
<dbReference type="Proteomes" id="UP000192602">
    <property type="component" value="Unassembled WGS sequence"/>
</dbReference>
<organism evidence="7 8">
    <name type="scientific">Nitratiruptor tergarcus DSM 16512</name>
    <dbReference type="NCBI Taxonomy" id="1069081"/>
    <lineage>
        <taxon>Bacteria</taxon>
        <taxon>Pseudomonadati</taxon>
        <taxon>Campylobacterota</taxon>
        <taxon>Epsilonproteobacteria</taxon>
        <taxon>Nautiliales</taxon>
        <taxon>Nitratiruptoraceae</taxon>
        <taxon>Nitratiruptor</taxon>
    </lineage>
</organism>
<dbReference type="EMBL" id="FWWZ01000001">
    <property type="protein sequence ID" value="SMC10125.1"/>
    <property type="molecule type" value="Genomic_DNA"/>
</dbReference>
<evidence type="ECO:0000256" key="6">
    <source>
        <dbReference type="SAM" id="Phobius"/>
    </source>
</evidence>
<reference evidence="8" key="1">
    <citation type="submission" date="2017-04" db="EMBL/GenBank/DDBJ databases">
        <authorList>
            <person name="Varghese N."/>
            <person name="Submissions S."/>
        </authorList>
    </citation>
    <scope>NUCLEOTIDE SEQUENCE [LARGE SCALE GENOMIC DNA]</scope>
    <source>
        <strain evidence="8">DSM 16512</strain>
    </source>
</reference>
<feature type="transmembrane region" description="Helical" evidence="6">
    <location>
        <begin position="66"/>
        <end position="95"/>
    </location>
</feature>
<feature type="transmembrane region" description="Helical" evidence="6">
    <location>
        <begin position="233"/>
        <end position="254"/>
    </location>
</feature>
<dbReference type="AlphaFoldDB" id="A0A1W1WV83"/>
<keyword evidence="4 6" id="KW-0472">Membrane</keyword>
<dbReference type="STRING" id="1069081.SAMN05660197_1964"/>
<feature type="transmembrane region" description="Helical" evidence="6">
    <location>
        <begin position="20"/>
        <end position="42"/>
    </location>
</feature>
<evidence type="ECO:0000313" key="7">
    <source>
        <dbReference type="EMBL" id="SMC10125.1"/>
    </source>
</evidence>
<feature type="transmembrane region" description="Helical" evidence="6">
    <location>
        <begin position="266"/>
        <end position="292"/>
    </location>
</feature>
<feature type="transmembrane region" description="Helical" evidence="6">
    <location>
        <begin position="204"/>
        <end position="227"/>
    </location>
</feature>
<feature type="transmembrane region" description="Helical" evidence="6">
    <location>
        <begin position="107"/>
        <end position="128"/>
    </location>
</feature>
<keyword evidence="8" id="KW-1185">Reference proteome</keyword>
<keyword evidence="3 6" id="KW-1133">Transmembrane helix</keyword>
<evidence type="ECO:0000256" key="4">
    <source>
        <dbReference type="ARBA" id="ARBA00023136"/>
    </source>
</evidence>
<keyword evidence="2 6" id="KW-0812">Transmembrane</keyword>
<proteinExistence type="predicted"/>
<dbReference type="RefSeq" id="WP_084276500.1">
    <property type="nucleotide sequence ID" value="NZ_AP026671.1"/>
</dbReference>
<gene>
    <name evidence="7" type="ORF">SAMN05660197_1964</name>
</gene>
<dbReference type="Pfam" id="PF07264">
    <property type="entry name" value="EI24"/>
    <property type="match status" value="1"/>
</dbReference>
<sequence length="337" mass="39699">MKINSFIIQSINDMLSLDTIKLALITGIPLLFVWLGLGWLFWDPVTSFTAHIISWVPFSIIRANGAFIITFFIWFVAVLVSYALFIGLFSGFLLGGKKEKRFEAINFTLIFFFSVFWAAAIMYRWDFIDYEIRRFLTLLPFDTVSQGLAWLLAAYLFYNCFLISEYLVIFTFREAFIRALMEKHLGDTELTKTDISNVRTYGRLYWDIVWFFIASLLILPILFIPIANFLAVWFIWAWLYKESAFLGVCSLLCTNEEMQSFREHKGYFLLASLVSALLNFIPIISIFTPFFVMDLYFHWIIEEKFINHEEVTSQEEPSLPEQEKQDVQEYQEEKEEQ</sequence>
<protein>
    <submittedName>
        <fullName evidence="7">Etoposide-induced protein 2.4 (EI24)</fullName>
    </submittedName>
</protein>
<evidence type="ECO:0000256" key="3">
    <source>
        <dbReference type="ARBA" id="ARBA00022989"/>
    </source>
</evidence>
<feature type="transmembrane region" description="Helical" evidence="6">
    <location>
        <begin position="148"/>
        <end position="172"/>
    </location>
</feature>
<comment type="subcellular location">
    <subcellularLocation>
        <location evidence="1">Membrane</location>
        <topology evidence="1">Multi-pass membrane protein</topology>
    </subcellularLocation>
</comment>
<evidence type="ECO:0000256" key="5">
    <source>
        <dbReference type="SAM" id="MobiDB-lite"/>
    </source>
</evidence>